<dbReference type="RefSeq" id="WP_313978540.1">
    <property type="nucleotide sequence ID" value="NZ_JASJOS010000005.1"/>
</dbReference>
<evidence type="ECO:0000313" key="4">
    <source>
        <dbReference type="EMBL" id="MDJ1481145.1"/>
    </source>
</evidence>
<dbReference type="PANTHER" id="PTHR43318">
    <property type="entry name" value="UDP-N-ACETYLGLUCOSAMINE 4,6-DEHYDRATASE"/>
    <property type="match status" value="1"/>
</dbReference>
<dbReference type="PANTHER" id="PTHR43318:SF1">
    <property type="entry name" value="POLYSACCHARIDE BIOSYNTHESIS PROTEIN EPSC-RELATED"/>
    <property type="match status" value="1"/>
</dbReference>
<evidence type="ECO:0000256" key="2">
    <source>
        <dbReference type="SAM" id="Phobius"/>
    </source>
</evidence>
<accession>A0AAE3QPG3</accession>
<sequence>MRYLNLFRLIKVIPRWTVLQLDLLLCSLALSLAYLLRFNFEWEQINFSEFWISLLVVVIVKAIFFLVTQSFAGIIRYTSIEDAKRIFLALTYSMLVVGAIDFAYRSSNIYGQYLIPVSILLIDYFFSMLFMGAFRILVKIIYFEWKNQQSEKINVIIYGAGEAGVITKKTISQDKDTHLHVVGFLDDDPSKARNTIDGVPILPNTPENLQKIVKNKQAEILIIAIQDITPERKKHIIDQCLALNVQVRNIPPVHKWINGELSLKQIKDVNIEDVLGRKPIQLDKTRIKKDIEGKVVLVTGAAGSIGSELARQIAAFQPEKLLLVDQSESALYDLELEVKELALSSRINFRTILCDITNAERMGKIFRKYQPEIVFHAAAYKHVPVMEDNPSEAIINNVLGTKIVADLSARYHTEKFVMISTDKAVNPTSVMGASKRIAEIYIQSLNEELESRQPNEVLQHTKFITTRFGNVLGSNGSVIPRFQKQINIGGPITVTHPEITRYFMTIPEACQLVLEAGSMGNGGEIFLFDMGESIKIVDLAKKMIRLSGLTLGKDIQLVFTGLRPGEKLYEELLSNEENTVPTHHPQIMIAKVREYDFNLIQEHLGEMNHLLSIQDNDSIIMKMKKIVPEYISNNSTYERLDQIREV</sequence>
<feature type="transmembrane region" description="Helical" evidence="2">
    <location>
        <begin position="50"/>
        <end position="74"/>
    </location>
</feature>
<dbReference type="SUPFAM" id="SSF51735">
    <property type="entry name" value="NAD(P)-binding Rossmann-fold domains"/>
    <property type="match status" value="1"/>
</dbReference>
<proteinExistence type="inferred from homology"/>
<dbReference type="EMBL" id="JASJOS010000005">
    <property type="protein sequence ID" value="MDJ1481145.1"/>
    <property type="molecule type" value="Genomic_DNA"/>
</dbReference>
<reference evidence="4" key="1">
    <citation type="submission" date="2023-05" db="EMBL/GenBank/DDBJ databases">
        <authorList>
            <person name="Zhang X."/>
        </authorList>
    </citation>
    <scope>NUCLEOTIDE SEQUENCE</scope>
    <source>
        <strain evidence="4">YF14B1</strain>
    </source>
</reference>
<keyword evidence="2" id="KW-1133">Transmembrane helix</keyword>
<comment type="similarity">
    <text evidence="1">Belongs to the polysaccharide synthase family.</text>
</comment>
<evidence type="ECO:0000256" key="1">
    <source>
        <dbReference type="ARBA" id="ARBA00007430"/>
    </source>
</evidence>
<feature type="transmembrane region" description="Helical" evidence="2">
    <location>
        <begin position="110"/>
        <end position="138"/>
    </location>
</feature>
<feature type="transmembrane region" description="Helical" evidence="2">
    <location>
        <begin position="21"/>
        <end position="38"/>
    </location>
</feature>
<evidence type="ECO:0000259" key="3">
    <source>
        <dbReference type="Pfam" id="PF02719"/>
    </source>
</evidence>
<dbReference type="InterPro" id="IPR036291">
    <property type="entry name" value="NAD(P)-bd_dom_sf"/>
</dbReference>
<keyword evidence="2" id="KW-0812">Transmembrane</keyword>
<dbReference type="SUPFAM" id="SSF53335">
    <property type="entry name" value="S-adenosyl-L-methionine-dependent methyltransferases"/>
    <property type="match status" value="1"/>
</dbReference>
<dbReference type="AlphaFoldDB" id="A0AAE3QPG3"/>
<feature type="domain" description="Polysaccharide biosynthesis protein CapD-like" evidence="3">
    <location>
        <begin position="296"/>
        <end position="591"/>
    </location>
</feature>
<organism evidence="4 5">
    <name type="scientific">Xanthocytophaga flava</name>
    <dbReference type="NCBI Taxonomy" id="3048013"/>
    <lineage>
        <taxon>Bacteria</taxon>
        <taxon>Pseudomonadati</taxon>
        <taxon>Bacteroidota</taxon>
        <taxon>Cytophagia</taxon>
        <taxon>Cytophagales</taxon>
        <taxon>Rhodocytophagaceae</taxon>
        <taxon>Xanthocytophaga</taxon>
    </lineage>
</organism>
<dbReference type="Gene3D" id="3.40.50.720">
    <property type="entry name" value="NAD(P)-binding Rossmann-like Domain"/>
    <property type="match status" value="2"/>
</dbReference>
<comment type="caution">
    <text evidence="4">The sequence shown here is derived from an EMBL/GenBank/DDBJ whole genome shotgun (WGS) entry which is preliminary data.</text>
</comment>
<gene>
    <name evidence="4" type="ORF">QNI16_11670</name>
</gene>
<keyword evidence="2" id="KW-0472">Membrane</keyword>
<dbReference type="InterPro" id="IPR003869">
    <property type="entry name" value="Polysac_CapD-like"/>
</dbReference>
<dbReference type="Pfam" id="PF13727">
    <property type="entry name" value="CoA_binding_3"/>
    <property type="match status" value="1"/>
</dbReference>
<name>A0AAE3QPG3_9BACT</name>
<dbReference type="Proteomes" id="UP001241110">
    <property type="component" value="Unassembled WGS sequence"/>
</dbReference>
<dbReference type="InterPro" id="IPR051203">
    <property type="entry name" value="Polysaccharide_Synthase-Rel"/>
</dbReference>
<protein>
    <submittedName>
        <fullName evidence="4">Nucleoside-diphosphate sugar epimerase/dehydratase</fullName>
    </submittedName>
</protein>
<feature type="transmembrane region" description="Helical" evidence="2">
    <location>
        <begin position="86"/>
        <end position="104"/>
    </location>
</feature>
<dbReference type="InterPro" id="IPR029063">
    <property type="entry name" value="SAM-dependent_MTases_sf"/>
</dbReference>
<dbReference type="CDD" id="cd05237">
    <property type="entry name" value="UDP_invert_4-6DH_SDR_e"/>
    <property type="match status" value="1"/>
</dbReference>
<evidence type="ECO:0000313" key="5">
    <source>
        <dbReference type="Proteomes" id="UP001241110"/>
    </source>
</evidence>
<dbReference type="Pfam" id="PF02719">
    <property type="entry name" value="Polysacc_synt_2"/>
    <property type="match status" value="1"/>
</dbReference>